<evidence type="ECO:0000313" key="1">
    <source>
        <dbReference type="EMBL" id="MXU92366.1"/>
    </source>
</evidence>
<dbReference type="EMBL" id="GIFC01010283">
    <property type="protein sequence ID" value="MXU92366.1"/>
    <property type="molecule type" value="Transcribed_RNA"/>
</dbReference>
<proteinExistence type="predicted"/>
<accession>A0A6B0URR2</accession>
<dbReference type="AlphaFoldDB" id="A0A6B0URR2"/>
<sequence length="132" mass="13873">MSLIMSCSVREPTLVFSPGAAPLAAAAAAVESSPFCTAAEQPLVACMVATRCFLRGGDDPPPSSELVHEASLAAREAFLLNCFFFGVAVFWKGDGEGGGNTNCSPQSPRTCFLFSPCPPLPNRTCVCEHTRT</sequence>
<name>A0A6B0URR2_IXORI</name>
<reference evidence="1" key="1">
    <citation type="submission" date="2019-12" db="EMBL/GenBank/DDBJ databases">
        <title>An insight into the sialome of adult female Ixodes ricinus ticks feeding for 6 days.</title>
        <authorList>
            <person name="Perner J."/>
            <person name="Ribeiro J.M.C."/>
        </authorList>
    </citation>
    <scope>NUCLEOTIDE SEQUENCE</scope>
    <source>
        <strain evidence="1">Semi-engorged</strain>
        <tissue evidence="1">Salivary glands</tissue>
    </source>
</reference>
<organism evidence="1">
    <name type="scientific">Ixodes ricinus</name>
    <name type="common">Common tick</name>
    <name type="synonym">Acarus ricinus</name>
    <dbReference type="NCBI Taxonomy" id="34613"/>
    <lineage>
        <taxon>Eukaryota</taxon>
        <taxon>Metazoa</taxon>
        <taxon>Ecdysozoa</taxon>
        <taxon>Arthropoda</taxon>
        <taxon>Chelicerata</taxon>
        <taxon>Arachnida</taxon>
        <taxon>Acari</taxon>
        <taxon>Parasitiformes</taxon>
        <taxon>Ixodida</taxon>
        <taxon>Ixodoidea</taxon>
        <taxon>Ixodidae</taxon>
        <taxon>Ixodinae</taxon>
        <taxon>Ixodes</taxon>
    </lineage>
</organism>
<protein>
    <submittedName>
        <fullName evidence="1">Putative secreted protein</fullName>
    </submittedName>
</protein>